<gene>
    <name evidence="1" type="ORF">DAEQUDRAFT_404342</name>
</gene>
<proteinExistence type="predicted"/>
<reference evidence="1 2" key="1">
    <citation type="journal article" date="2016" name="Mol. Biol. Evol.">
        <title>Comparative Genomics of Early-Diverging Mushroom-Forming Fungi Provides Insights into the Origins of Lignocellulose Decay Capabilities.</title>
        <authorList>
            <person name="Nagy L.G."/>
            <person name="Riley R."/>
            <person name="Tritt A."/>
            <person name="Adam C."/>
            <person name="Daum C."/>
            <person name="Floudas D."/>
            <person name="Sun H."/>
            <person name="Yadav J.S."/>
            <person name="Pangilinan J."/>
            <person name="Larsson K.H."/>
            <person name="Matsuura K."/>
            <person name="Barry K."/>
            <person name="Labutti K."/>
            <person name="Kuo R."/>
            <person name="Ohm R.A."/>
            <person name="Bhattacharya S.S."/>
            <person name="Shirouzu T."/>
            <person name="Yoshinaga Y."/>
            <person name="Martin F.M."/>
            <person name="Grigoriev I.V."/>
            <person name="Hibbett D.S."/>
        </authorList>
    </citation>
    <scope>NUCLEOTIDE SEQUENCE [LARGE SCALE GENOMIC DNA]</scope>
    <source>
        <strain evidence="1 2">L-15889</strain>
    </source>
</reference>
<dbReference type="EMBL" id="KV429078">
    <property type="protein sequence ID" value="KZT67304.1"/>
    <property type="molecule type" value="Genomic_DNA"/>
</dbReference>
<dbReference type="AlphaFoldDB" id="A0A165NS57"/>
<dbReference type="Proteomes" id="UP000076727">
    <property type="component" value="Unassembled WGS sequence"/>
</dbReference>
<protein>
    <submittedName>
        <fullName evidence="1">Uncharacterized protein</fullName>
    </submittedName>
</protein>
<sequence length="105" mass="11899">MLEGKRPRSSSYSISSPCPIAYTFGLGFALAQGVTLHITHHLDCQGSILSHRPSFLFLHEMQSHLPSRLRCPHHPSHQVPLLTRKHRLQWPRCLQKRADVGKGCL</sequence>
<keyword evidence="2" id="KW-1185">Reference proteome</keyword>
<organism evidence="1 2">
    <name type="scientific">Daedalea quercina L-15889</name>
    <dbReference type="NCBI Taxonomy" id="1314783"/>
    <lineage>
        <taxon>Eukaryota</taxon>
        <taxon>Fungi</taxon>
        <taxon>Dikarya</taxon>
        <taxon>Basidiomycota</taxon>
        <taxon>Agaricomycotina</taxon>
        <taxon>Agaricomycetes</taxon>
        <taxon>Polyporales</taxon>
        <taxon>Fomitopsis</taxon>
    </lineage>
</organism>
<evidence type="ECO:0000313" key="1">
    <source>
        <dbReference type="EMBL" id="KZT67304.1"/>
    </source>
</evidence>
<name>A0A165NS57_9APHY</name>
<evidence type="ECO:0000313" key="2">
    <source>
        <dbReference type="Proteomes" id="UP000076727"/>
    </source>
</evidence>
<accession>A0A165NS57</accession>